<keyword evidence="1" id="KW-0812">Transmembrane</keyword>
<dbReference type="AlphaFoldDB" id="A0A378RKA9"/>
<proteinExistence type="predicted"/>
<feature type="transmembrane region" description="Helical" evidence="1">
    <location>
        <begin position="337"/>
        <end position="358"/>
    </location>
</feature>
<gene>
    <name evidence="2" type="ORF">NCTC11179_00969</name>
</gene>
<keyword evidence="1" id="KW-1133">Transmembrane helix</keyword>
<organism evidence="2 3">
    <name type="scientific">Myroides odoratus</name>
    <name type="common">Flavobacterium odoratum</name>
    <dbReference type="NCBI Taxonomy" id="256"/>
    <lineage>
        <taxon>Bacteria</taxon>
        <taxon>Pseudomonadati</taxon>
        <taxon>Bacteroidota</taxon>
        <taxon>Flavobacteriia</taxon>
        <taxon>Flavobacteriales</taxon>
        <taxon>Flavobacteriaceae</taxon>
        <taxon>Myroides</taxon>
    </lineage>
</organism>
<dbReference type="PANTHER" id="PTHR37826:SF3">
    <property type="entry name" value="J DOMAIN-CONTAINING PROTEIN"/>
    <property type="match status" value="1"/>
</dbReference>
<evidence type="ECO:0000313" key="3">
    <source>
        <dbReference type="Proteomes" id="UP000255024"/>
    </source>
</evidence>
<dbReference type="Proteomes" id="UP000255024">
    <property type="component" value="Unassembled WGS sequence"/>
</dbReference>
<accession>A0A378RKA9</accession>
<keyword evidence="3" id="KW-1185">Reference proteome</keyword>
<evidence type="ECO:0008006" key="4">
    <source>
        <dbReference type="Google" id="ProtNLM"/>
    </source>
</evidence>
<sequence length="361" mass="41534">MTSEEIKRNTAESTSCGTCGAPMTYQPSSNALVCEYCGSKKSIEKGSNLIQERDFLGFMQNYEKENFTMTKVVECNTCHAQSTVNEQVKSMRCPYCSTPFVERNIHEERYIQPEYIAPFVVDKNQVAGLLQGWIKGLWFAPNKIQRGLFAAEHLSGVYVPFWTYDMQTYTQYKGERGDAYYVTVGSGENKRKERRISWTHVRGTVTHFYDDILISGNKTLKPNLLQSLSSSWNPKAIQPIKADYLKGFITEKYQIDIKEAYDLARRIVYEEERERVRRHIGGDQQRIHQVNTDLSQITFKHILLPLYVSSFSYRNKQYTYYVNGVTGKITGEQPYSAWKIGCATVLAIILIVLFVILISKN</sequence>
<protein>
    <recommendedName>
        <fullName evidence="4">DNA-directed RNA polymerase subunit P</fullName>
    </recommendedName>
</protein>
<dbReference type="RefSeq" id="WP_236594157.1">
    <property type="nucleotide sequence ID" value="NZ_CP068107.1"/>
</dbReference>
<keyword evidence="1" id="KW-0472">Membrane</keyword>
<dbReference type="EMBL" id="UGQL01000001">
    <property type="protein sequence ID" value="STZ27434.1"/>
    <property type="molecule type" value="Genomic_DNA"/>
</dbReference>
<dbReference type="PANTHER" id="PTHR37826">
    <property type="entry name" value="FLOTILLIN BAND_7_5 DOMAIN PROTEIN"/>
    <property type="match status" value="1"/>
</dbReference>
<reference evidence="2 3" key="1">
    <citation type="submission" date="2018-06" db="EMBL/GenBank/DDBJ databases">
        <authorList>
            <consortium name="Pathogen Informatics"/>
            <person name="Doyle S."/>
        </authorList>
    </citation>
    <scope>NUCLEOTIDE SEQUENCE [LARGE SCALE GENOMIC DNA]</scope>
    <source>
        <strain evidence="2 3">NCTC11179</strain>
    </source>
</reference>
<name>A0A378RKA9_MYROD</name>
<evidence type="ECO:0000313" key="2">
    <source>
        <dbReference type="EMBL" id="STZ27434.1"/>
    </source>
</evidence>
<evidence type="ECO:0000256" key="1">
    <source>
        <dbReference type="SAM" id="Phobius"/>
    </source>
</evidence>